<dbReference type="AlphaFoldDB" id="A0ABD7VM69"/>
<dbReference type="EMBL" id="CABVIJ010000027">
    <property type="protein sequence ID" value="VVP39277.1"/>
    <property type="molecule type" value="Genomic_DNA"/>
</dbReference>
<sequence length="51" mass="6009">MTSLEVIDRQGLGPKLALDKFHSICCYVVEFIVMFLRSFDRFFIGRREVKP</sequence>
<protein>
    <submittedName>
        <fullName evidence="1">Uncharacterized protein</fullName>
    </submittedName>
</protein>
<organism evidence="1 2">
    <name type="scientific">Pseudomonas fluorescens</name>
    <dbReference type="NCBI Taxonomy" id="294"/>
    <lineage>
        <taxon>Bacteria</taxon>
        <taxon>Pseudomonadati</taxon>
        <taxon>Pseudomonadota</taxon>
        <taxon>Gammaproteobacteria</taxon>
        <taxon>Pseudomonadales</taxon>
        <taxon>Pseudomonadaceae</taxon>
        <taxon>Pseudomonas</taxon>
    </lineage>
</organism>
<name>A0ABD7VM69_PSEFL</name>
<reference evidence="1 2" key="1">
    <citation type="submission" date="2019-09" db="EMBL/GenBank/DDBJ databases">
        <authorList>
            <person name="Chandra G."/>
            <person name="Truman W A."/>
        </authorList>
    </citation>
    <scope>NUCLEOTIDE SEQUENCE [LARGE SCALE GENOMIC DNA]</scope>
    <source>
        <strain evidence="1">PS732</strain>
    </source>
</reference>
<comment type="caution">
    <text evidence="1">The sequence shown here is derived from an EMBL/GenBank/DDBJ whole genome shotgun (WGS) entry which is preliminary data.</text>
</comment>
<gene>
    <name evidence="1" type="ORF">PS732_04805</name>
</gene>
<evidence type="ECO:0000313" key="2">
    <source>
        <dbReference type="Proteomes" id="UP000325779"/>
    </source>
</evidence>
<proteinExistence type="predicted"/>
<accession>A0ABD7VM69</accession>
<dbReference type="Proteomes" id="UP000325779">
    <property type="component" value="Unassembled WGS sequence"/>
</dbReference>
<evidence type="ECO:0000313" key="1">
    <source>
        <dbReference type="EMBL" id="VVP39277.1"/>
    </source>
</evidence>